<dbReference type="KEGG" id="chya:V22_08150"/>
<dbReference type="Proteomes" id="UP000319976">
    <property type="component" value="Chromosome"/>
</dbReference>
<dbReference type="GO" id="GO:0008881">
    <property type="term" value="F:glutamate racemase activity"/>
    <property type="evidence" value="ECO:0007669"/>
    <property type="project" value="UniProtKB-EC"/>
</dbReference>
<keyword evidence="1" id="KW-0413">Isomerase</keyword>
<keyword evidence="2" id="KW-1185">Reference proteome</keyword>
<dbReference type="SUPFAM" id="SSF53681">
    <property type="entry name" value="Aspartate/glutamate racemase"/>
    <property type="match status" value="2"/>
</dbReference>
<evidence type="ECO:0000313" key="2">
    <source>
        <dbReference type="Proteomes" id="UP000319976"/>
    </source>
</evidence>
<dbReference type="InterPro" id="IPR001920">
    <property type="entry name" value="Asp/Glu_race"/>
</dbReference>
<protein>
    <submittedName>
        <fullName evidence="1">Glutamate racemase 2</fullName>
        <ecNumber evidence="1">5.1.1.3</ecNumber>
    </submittedName>
</protein>
<reference evidence="1 2" key="1">
    <citation type="submission" date="2019-02" db="EMBL/GenBank/DDBJ databases">
        <title>Deep-cultivation of Planctomycetes and their phenomic and genomic characterization uncovers novel biology.</title>
        <authorList>
            <person name="Wiegand S."/>
            <person name="Jogler M."/>
            <person name="Boedeker C."/>
            <person name="Pinto D."/>
            <person name="Vollmers J."/>
            <person name="Rivas-Marin E."/>
            <person name="Kohn T."/>
            <person name="Peeters S.H."/>
            <person name="Heuer A."/>
            <person name="Rast P."/>
            <person name="Oberbeckmann S."/>
            <person name="Bunk B."/>
            <person name="Jeske O."/>
            <person name="Meyerdierks A."/>
            <person name="Storesund J.E."/>
            <person name="Kallscheuer N."/>
            <person name="Luecker S."/>
            <person name="Lage O.M."/>
            <person name="Pohl T."/>
            <person name="Merkel B.J."/>
            <person name="Hornburger P."/>
            <person name="Mueller R.-W."/>
            <person name="Bruemmer F."/>
            <person name="Labrenz M."/>
            <person name="Spormann A.M."/>
            <person name="Op den Camp H."/>
            <person name="Overmann J."/>
            <person name="Amann R."/>
            <person name="Jetten M.S.M."/>
            <person name="Mascher T."/>
            <person name="Medema M.H."/>
            <person name="Devos D.P."/>
            <person name="Kaster A.-K."/>
            <person name="Ovreas L."/>
            <person name="Rohde M."/>
            <person name="Galperin M.Y."/>
            <person name="Jogler C."/>
        </authorList>
    </citation>
    <scope>NUCLEOTIDE SEQUENCE [LARGE SCALE GENOMIC DNA]</scope>
    <source>
        <strain evidence="1 2">V22</strain>
    </source>
</reference>
<gene>
    <name evidence="1" type="primary">yrpC</name>
    <name evidence="1" type="ORF">V22_08150</name>
</gene>
<dbReference type="EMBL" id="CP036316">
    <property type="protein sequence ID" value="QDT63591.1"/>
    <property type="molecule type" value="Genomic_DNA"/>
</dbReference>
<evidence type="ECO:0000313" key="1">
    <source>
        <dbReference type="EMBL" id="QDT63591.1"/>
    </source>
</evidence>
<dbReference type="Pfam" id="PF01177">
    <property type="entry name" value="Asp_Glu_race"/>
    <property type="match status" value="1"/>
</dbReference>
<sequence length="266" mass="29114">MPLMNNACSSKPIFLADSCIGGMSVLHSLWSSEVAQNAIFMADYAVNPLGVKSDAEISDVVDRWITAAENKSDVLVCACNTLSIRYQQLADSRKIPTSLQQIISMVDCFKEMVNRECERLANQRVLIIGTAFTASQPVYKDILQEAVPDATANSIAATELERAIARFESWETNIDSVITSDLREALSNTDFAVLACTCFPMAESQLRRLFPSVQFLDPGKYCHRLLQGKTHGAQHALTIELTGDVVSKELVTGFAASWLGGRCVAI</sequence>
<dbReference type="EC" id="5.1.1.3" evidence="1"/>
<proteinExistence type="predicted"/>
<dbReference type="Gene3D" id="3.40.50.1860">
    <property type="match status" value="2"/>
</dbReference>
<organism evidence="1 2">
    <name type="scientific">Calycomorphotria hydatis</name>
    <dbReference type="NCBI Taxonomy" id="2528027"/>
    <lineage>
        <taxon>Bacteria</taxon>
        <taxon>Pseudomonadati</taxon>
        <taxon>Planctomycetota</taxon>
        <taxon>Planctomycetia</taxon>
        <taxon>Planctomycetales</taxon>
        <taxon>Planctomycetaceae</taxon>
        <taxon>Calycomorphotria</taxon>
    </lineage>
</organism>
<name>A0A517T5G4_9PLAN</name>
<accession>A0A517T5G4</accession>
<dbReference type="InterPro" id="IPR015942">
    <property type="entry name" value="Asp/Glu/hydantoin_racemase"/>
</dbReference>
<dbReference type="AlphaFoldDB" id="A0A517T5G4"/>